<dbReference type="GO" id="GO:0003723">
    <property type="term" value="F:RNA binding"/>
    <property type="evidence" value="ECO:0007669"/>
    <property type="project" value="TreeGrafter"/>
</dbReference>
<dbReference type="PANTHER" id="PTHR18934:SF99">
    <property type="entry name" value="ATP-DEPENDENT RNA HELICASE DHX37-RELATED"/>
    <property type="match status" value="1"/>
</dbReference>
<evidence type="ECO:0000256" key="2">
    <source>
        <dbReference type="ARBA" id="ARBA00022801"/>
    </source>
</evidence>
<organism evidence="5 6">
    <name type="scientific">Cytospora chrysosperma</name>
    <name type="common">Cytospora canker fungus</name>
    <name type="synonym">Sphaeria chrysosperma</name>
    <dbReference type="NCBI Taxonomy" id="252740"/>
    <lineage>
        <taxon>Eukaryota</taxon>
        <taxon>Fungi</taxon>
        <taxon>Dikarya</taxon>
        <taxon>Ascomycota</taxon>
        <taxon>Pezizomycotina</taxon>
        <taxon>Sordariomycetes</taxon>
        <taxon>Sordariomycetidae</taxon>
        <taxon>Diaporthales</taxon>
        <taxon>Cytosporaceae</taxon>
        <taxon>Cytospora</taxon>
    </lineage>
</organism>
<sequence>MASSLLQKAIPNEAVLQTLKGLQDSQPKNNGDTGSGIIFLQGEPNCGNTSRIPLALSILQGDVTVVSIQPTDAAAAYACNIAKEVIDVNASVCHVPQSQEFNTQIIRHLKVWYISARQFLLHSDEILRSVSVVILDEIHYNSVNHELSAVLLRERLQQKDSPVRARIVLMSSYIRRLDKRMMLFKNTTTIKLGRPDGTTLAAPQIHYDSKDRENMSDYTEMVISTLRTINPADGIVLVFVPEKGDIAALRDRLRKEKIVHRRLPQRDDAWDHAVYLDMNDIETSSPLKNEKPKRSIIIALPYHHTHRNIKGLPYKHVIFPHWLTRDTYSEDYGKEMRRAIVMSKGEMRFLMAHSQQVWLSCTKSLYDTFEMYPTEQVLLVDPMEYYCKAHYLFKDRSPHSGTENELPLRFRHDIYSVVWVVQRLVLPKLVVTDGTLVSERAILNDRGRTVVEFMLELDLKFNWALFLTNIRTYTNDEQRIQHLFDLFIPLAIVMSKQEYVLRPRAKDFDQNRHISDAMHFMKNHGQPRDFGDAWCGAKCLSLFLSNELDNKKNLEWVVDIPENLERMVERARSLPHVTQGREGGKEDFHTHDEIFVDQPEPIYEDFLICLCGSVPSNLACVMELEEGIDDDGNTVMSIGKAMDMSAGKEVMLSRESLIDLSPSKDEIPLERLYVTYDRIQHIEPRDDDSVRPITLMIPLTSEI</sequence>
<keyword evidence="6" id="KW-1185">Reference proteome</keyword>
<dbReference type="GO" id="GO:0016787">
    <property type="term" value="F:hydrolase activity"/>
    <property type="evidence" value="ECO:0007669"/>
    <property type="project" value="UniProtKB-KW"/>
</dbReference>
<dbReference type="OrthoDB" id="10511661at2759"/>
<dbReference type="Proteomes" id="UP000284375">
    <property type="component" value="Unassembled WGS sequence"/>
</dbReference>
<evidence type="ECO:0000256" key="4">
    <source>
        <dbReference type="ARBA" id="ARBA00022840"/>
    </source>
</evidence>
<dbReference type="SUPFAM" id="SSF52540">
    <property type="entry name" value="P-loop containing nucleoside triphosphate hydrolases"/>
    <property type="match status" value="1"/>
</dbReference>
<name>A0A423VQK9_CYTCH</name>
<keyword evidence="2" id="KW-0378">Hydrolase</keyword>
<proteinExistence type="predicted"/>
<reference evidence="5 6" key="1">
    <citation type="submission" date="2015-09" db="EMBL/GenBank/DDBJ databases">
        <title>Host preference determinants of Valsa canker pathogens revealed by comparative genomics.</title>
        <authorList>
            <person name="Yin Z."/>
            <person name="Huang L."/>
        </authorList>
    </citation>
    <scope>NUCLEOTIDE SEQUENCE [LARGE SCALE GENOMIC DNA]</scope>
    <source>
        <strain evidence="5 6">YSFL</strain>
    </source>
</reference>
<comment type="caution">
    <text evidence="5">The sequence shown here is derived from an EMBL/GenBank/DDBJ whole genome shotgun (WGS) entry which is preliminary data.</text>
</comment>
<evidence type="ECO:0000256" key="1">
    <source>
        <dbReference type="ARBA" id="ARBA00022741"/>
    </source>
</evidence>
<keyword evidence="1" id="KW-0547">Nucleotide-binding</keyword>
<dbReference type="PANTHER" id="PTHR18934">
    <property type="entry name" value="ATP-DEPENDENT RNA HELICASE"/>
    <property type="match status" value="1"/>
</dbReference>
<dbReference type="InterPro" id="IPR027417">
    <property type="entry name" value="P-loop_NTPase"/>
</dbReference>
<evidence type="ECO:0000256" key="3">
    <source>
        <dbReference type="ARBA" id="ARBA00022806"/>
    </source>
</evidence>
<keyword evidence="3" id="KW-0347">Helicase</keyword>
<gene>
    <name evidence="5" type="ORF">VSDG_06932</name>
</gene>
<accession>A0A423VQK9</accession>
<dbReference type="AlphaFoldDB" id="A0A423VQK9"/>
<dbReference type="Gene3D" id="3.40.50.300">
    <property type="entry name" value="P-loop containing nucleotide triphosphate hydrolases"/>
    <property type="match status" value="1"/>
</dbReference>
<evidence type="ECO:0008006" key="7">
    <source>
        <dbReference type="Google" id="ProtNLM"/>
    </source>
</evidence>
<evidence type="ECO:0000313" key="5">
    <source>
        <dbReference type="EMBL" id="ROV93332.1"/>
    </source>
</evidence>
<protein>
    <recommendedName>
        <fullName evidence="7">Helicase ATP-binding domain-containing protein</fullName>
    </recommendedName>
</protein>
<dbReference type="GO" id="GO:0005524">
    <property type="term" value="F:ATP binding"/>
    <property type="evidence" value="ECO:0007669"/>
    <property type="project" value="UniProtKB-KW"/>
</dbReference>
<dbReference type="GO" id="GO:0004386">
    <property type="term" value="F:helicase activity"/>
    <property type="evidence" value="ECO:0007669"/>
    <property type="project" value="UniProtKB-KW"/>
</dbReference>
<dbReference type="EMBL" id="LJZO01000033">
    <property type="protein sequence ID" value="ROV93332.1"/>
    <property type="molecule type" value="Genomic_DNA"/>
</dbReference>
<evidence type="ECO:0000313" key="6">
    <source>
        <dbReference type="Proteomes" id="UP000284375"/>
    </source>
</evidence>
<keyword evidence="4" id="KW-0067">ATP-binding</keyword>